<gene>
    <name evidence="2" type="ORF">P168DRAFT_7845</name>
</gene>
<organism evidence="2 3">
    <name type="scientific">Aspergillus campestris (strain IBT 28561)</name>
    <dbReference type="NCBI Taxonomy" id="1392248"/>
    <lineage>
        <taxon>Eukaryota</taxon>
        <taxon>Fungi</taxon>
        <taxon>Dikarya</taxon>
        <taxon>Ascomycota</taxon>
        <taxon>Pezizomycotina</taxon>
        <taxon>Eurotiomycetes</taxon>
        <taxon>Eurotiomycetidae</taxon>
        <taxon>Eurotiales</taxon>
        <taxon>Aspergillaceae</taxon>
        <taxon>Aspergillus</taxon>
        <taxon>Aspergillus subgen. Circumdati</taxon>
    </lineage>
</organism>
<feature type="compositionally biased region" description="Polar residues" evidence="1">
    <location>
        <begin position="18"/>
        <end position="33"/>
    </location>
</feature>
<reference evidence="2" key="1">
    <citation type="submission" date="2016-12" db="EMBL/GenBank/DDBJ databases">
        <title>The genomes of Aspergillus section Nigri reveals drivers in fungal speciation.</title>
        <authorList>
            <consortium name="DOE Joint Genome Institute"/>
            <person name="Vesth T.C."/>
            <person name="Nybo J."/>
            <person name="Theobald S."/>
            <person name="Brandl J."/>
            <person name="Frisvad J.C."/>
            <person name="Nielsen K.F."/>
            <person name="Lyhne E.K."/>
            <person name="Kogle M.E."/>
            <person name="Kuo A."/>
            <person name="Riley R."/>
            <person name="Clum A."/>
            <person name="Nolan M."/>
            <person name="Lipzen A."/>
            <person name="Salamov A."/>
            <person name="Henrissat B."/>
            <person name="Wiebenga A."/>
            <person name="De vries R.P."/>
            <person name="Grigoriev I.V."/>
            <person name="Mortensen U.H."/>
            <person name="Andersen M.R."/>
            <person name="Baker S.E."/>
        </authorList>
    </citation>
    <scope>NUCLEOTIDE SEQUENCE</scope>
    <source>
        <strain evidence="2">IBT 28561</strain>
    </source>
</reference>
<dbReference type="OrthoDB" id="4501758at2759"/>
<dbReference type="AlphaFoldDB" id="A0A2I1DDW0"/>
<dbReference type="VEuPathDB" id="FungiDB:P168DRAFT_7845"/>
<accession>A0A2I1DDW0</accession>
<comment type="caution">
    <text evidence="2">The sequence shown here is derived from an EMBL/GenBank/DDBJ whole genome shotgun (WGS) entry which is preliminary data.</text>
</comment>
<dbReference type="RefSeq" id="XP_024696666.1">
    <property type="nucleotide sequence ID" value="XM_024842145.1"/>
</dbReference>
<dbReference type="GeneID" id="36549674"/>
<feature type="region of interest" description="Disordered" evidence="1">
    <location>
        <begin position="125"/>
        <end position="228"/>
    </location>
</feature>
<sequence length="228" mass="24859">MTTIFNSTGSVPMASHPATASSSYQQTRPSNPFSGPRVQRDTLPEEPIPAENASTAESNPGPDAHPHVFTPYAIEEPEDEEKEDAAKQRPSLHRLPALMELPWASIDYDQGELVHSMEDLRCDSDYSDCWLHGKPHRGKKRKPTRPPRQVSGETAPDTRGGISGFSPKKRRRSLRSGEDVDIEPLSSQMSESNESVSSGSGNSDYPSSDVSSVNAPDDSAAPDQMDID</sequence>
<feature type="compositionally biased region" description="Low complexity" evidence="1">
    <location>
        <begin position="186"/>
        <end position="209"/>
    </location>
</feature>
<keyword evidence="3" id="KW-1185">Reference proteome</keyword>
<dbReference type="EMBL" id="MSFM01000001">
    <property type="protein sequence ID" value="PKY08072.1"/>
    <property type="molecule type" value="Genomic_DNA"/>
</dbReference>
<feature type="compositionally biased region" description="Polar residues" evidence="1">
    <location>
        <begin position="1"/>
        <end position="10"/>
    </location>
</feature>
<feature type="compositionally biased region" description="Basic residues" evidence="1">
    <location>
        <begin position="133"/>
        <end position="145"/>
    </location>
</feature>
<protein>
    <submittedName>
        <fullName evidence="2">Uncharacterized protein</fullName>
    </submittedName>
</protein>
<evidence type="ECO:0000256" key="1">
    <source>
        <dbReference type="SAM" id="MobiDB-lite"/>
    </source>
</evidence>
<dbReference type="Proteomes" id="UP000234254">
    <property type="component" value="Unassembled WGS sequence"/>
</dbReference>
<name>A0A2I1DDW0_ASPC2</name>
<evidence type="ECO:0000313" key="2">
    <source>
        <dbReference type="EMBL" id="PKY08072.1"/>
    </source>
</evidence>
<proteinExistence type="predicted"/>
<feature type="region of interest" description="Disordered" evidence="1">
    <location>
        <begin position="1"/>
        <end position="102"/>
    </location>
</feature>
<evidence type="ECO:0000313" key="3">
    <source>
        <dbReference type="Proteomes" id="UP000234254"/>
    </source>
</evidence>